<evidence type="ECO:0000259" key="1">
    <source>
        <dbReference type="Pfam" id="PF13480"/>
    </source>
</evidence>
<name>H5SAL1_9CHLR</name>
<evidence type="ECO:0000313" key="2">
    <source>
        <dbReference type="EMBL" id="BAL53197.1"/>
    </source>
</evidence>
<sequence>MEFRWSTFEEIGRERWNALLERSQSDVPFLRFEFQHTWWQGRGGGEWPRSDLALIAAWEGNELSGIAPLFATSHQGAQTLLWIGSIEIADYLDFIVPSPLAAAFLRGLLDFLDRAADWQALHLYNLPQASPSRALLHVEAERRGWKYEEAIYQPAPYIPLNGDFEAYLAGIEKKQRHEIRRKLRRAAEYPLPVRWRLIGPQDDLEAAMHTLFDLMRQDEEKARFLTPAMESQLMGIAQAAHLAGWLHLSFLEIGGKAAAAAFNFDYRNRLWGYNSGVSLEFRELSPGWVCLAHVLQWACTYGRSEFDFMRGNEEYKYRFGARDRYVMRLSLER</sequence>
<dbReference type="InterPro" id="IPR016181">
    <property type="entry name" value="Acyl_CoA_acyltransferase"/>
</dbReference>
<feature type="domain" description="BioF2-like acetyltransferase" evidence="1">
    <location>
        <begin position="173"/>
        <end position="316"/>
    </location>
</feature>
<proteinExistence type="predicted"/>
<dbReference type="InterPro" id="IPR038740">
    <property type="entry name" value="BioF2-like_GNAT_dom"/>
</dbReference>
<dbReference type="SUPFAM" id="SSF55729">
    <property type="entry name" value="Acyl-CoA N-acyltransferases (Nat)"/>
    <property type="match status" value="1"/>
</dbReference>
<dbReference type="Pfam" id="PF13480">
    <property type="entry name" value="Acetyltransf_6"/>
    <property type="match status" value="1"/>
</dbReference>
<dbReference type="AlphaFoldDB" id="H5SAL1"/>
<dbReference type="EMBL" id="AP011651">
    <property type="protein sequence ID" value="BAL53197.1"/>
    <property type="molecule type" value="Genomic_DNA"/>
</dbReference>
<reference evidence="2" key="1">
    <citation type="journal article" date="2005" name="Environ. Microbiol.">
        <title>Genetic and functional properties of uncultivated thermophilic crenarchaeotes from a subsurface gold mine as revealed by analysis of genome fragments.</title>
        <authorList>
            <person name="Nunoura T."/>
            <person name="Hirayama H."/>
            <person name="Takami H."/>
            <person name="Oida H."/>
            <person name="Nishi S."/>
            <person name="Shimamura S."/>
            <person name="Suzuki Y."/>
            <person name="Inagaki F."/>
            <person name="Takai K."/>
            <person name="Nealson K.H."/>
            <person name="Horikoshi K."/>
        </authorList>
    </citation>
    <scope>NUCLEOTIDE SEQUENCE</scope>
</reference>
<protein>
    <submittedName>
        <fullName evidence="2">Hypothetical conserved protein</fullName>
    </submittedName>
</protein>
<accession>H5SAL1</accession>
<organism evidence="2">
    <name type="scientific">uncultured Chloroflexota bacterium</name>
    <dbReference type="NCBI Taxonomy" id="166587"/>
    <lineage>
        <taxon>Bacteria</taxon>
        <taxon>Bacillati</taxon>
        <taxon>Chloroflexota</taxon>
        <taxon>environmental samples</taxon>
    </lineage>
</organism>
<dbReference type="Gene3D" id="3.40.630.30">
    <property type="match status" value="1"/>
</dbReference>
<gene>
    <name evidence="2" type="ORF">HGMM_F05B10C19</name>
</gene>
<reference evidence="2" key="2">
    <citation type="journal article" date="2012" name="PLoS ONE">
        <title>A Deeply Branching Thermophilic Bacterium with an Ancient Acetyl-CoA Pathway Dominates a Subsurface Ecosystem.</title>
        <authorList>
            <person name="Takami H."/>
            <person name="Noguchi H."/>
            <person name="Takaki Y."/>
            <person name="Uchiyama I."/>
            <person name="Toyoda A."/>
            <person name="Nishi S."/>
            <person name="Chee G.-J."/>
            <person name="Arai W."/>
            <person name="Nunoura T."/>
            <person name="Itoh T."/>
            <person name="Hattori M."/>
            <person name="Takai K."/>
        </authorList>
    </citation>
    <scope>NUCLEOTIDE SEQUENCE</scope>
</reference>